<feature type="transmembrane region" description="Helical" evidence="2">
    <location>
        <begin position="133"/>
        <end position="154"/>
    </location>
</feature>
<keyword evidence="2" id="KW-1133">Transmembrane helix</keyword>
<keyword evidence="2" id="KW-0472">Membrane</keyword>
<feature type="region of interest" description="Disordered" evidence="1">
    <location>
        <begin position="87"/>
        <end position="116"/>
    </location>
</feature>
<dbReference type="Proteomes" id="UP000237684">
    <property type="component" value="Unassembled WGS sequence"/>
</dbReference>
<evidence type="ECO:0008006" key="5">
    <source>
        <dbReference type="Google" id="ProtNLM"/>
    </source>
</evidence>
<evidence type="ECO:0000256" key="1">
    <source>
        <dbReference type="SAM" id="MobiDB-lite"/>
    </source>
</evidence>
<sequence>MKKRSFWRDNGLSLTVLGIFLLFVGGQTLTGWNDHNNDQKLHHKAPDSLSSYAVSGDFYEALFENWESEFLQMGAYIVLTTFLFQRGSSESKDPDKPSDVDEKPEEKKDDPDAPGPVRAGGWKLALYKHSLSAAFSILFFVSFIGHAIGGAHAYSDELRSFGQAPVSTLQYLGSARFWFESLQNWQSEFLAVFCIVVLSIKLREQGSPESKPVAAPHSQTGDG</sequence>
<comment type="caution">
    <text evidence="3">The sequence shown here is derived from an EMBL/GenBank/DDBJ whole genome shotgun (WGS) entry which is preliminary data.</text>
</comment>
<evidence type="ECO:0000313" key="4">
    <source>
        <dbReference type="Proteomes" id="UP000237684"/>
    </source>
</evidence>
<proteinExistence type="predicted"/>
<organism evidence="3 4">
    <name type="scientific">Abditibacterium utsteinense</name>
    <dbReference type="NCBI Taxonomy" id="1960156"/>
    <lineage>
        <taxon>Bacteria</taxon>
        <taxon>Pseudomonadati</taxon>
        <taxon>Abditibacteriota</taxon>
        <taxon>Abditibacteriia</taxon>
        <taxon>Abditibacteriales</taxon>
        <taxon>Abditibacteriaceae</taxon>
        <taxon>Abditibacterium</taxon>
    </lineage>
</organism>
<keyword evidence="2" id="KW-0812">Transmembrane</keyword>
<feature type="compositionally biased region" description="Basic and acidic residues" evidence="1">
    <location>
        <begin position="89"/>
        <end position="111"/>
    </location>
</feature>
<evidence type="ECO:0000256" key="2">
    <source>
        <dbReference type="SAM" id="Phobius"/>
    </source>
</evidence>
<gene>
    <name evidence="3" type="ORF">B1R32_107135</name>
</gene>
<keyword evidence="4" id="KW-1185">Reference proteome</keyword>
<dbReference type="Pfam" id="PF20554">
    <property type="entry name" value="DUF6766"/>
    <property type="match status" value="1"/>
</dbReference>
<protein>
    <recommendedName>
        <fullName evidence="5">Transmembrane protein</fullName>
    </recommendedName>
</protein>
<evidence type="ECO:0000313" key="3">
    <source>
        <dbReference type="EMBL" id="PQV64110.1"/>
    </source>
</evidence>
<dbReference type="RefSeq" id="WP_105483637.1">
    <property type="nucleotide sequence ID" value="NZ_NIGF01000007.1"/>
</dbReference>
<name>A0A2S8STI9_9BACT</name>
<dbReference type="EMBL" id="NIGF01000007">
    <property type="protein sequence ID" value="PQV64110.1"/>
    <property type="molecule type" value="Genomic_DNA"/>
</dbReference>
<dbReference type="OrthoDB" id="187863at2"/>
<dbReference type="InParanoid" id="A0A2S8STI9"/>
<reference evidence="3 4" key="1">
    <citation type="journal article" date="2018" name="Syst. Appl. Microbiol.">
        <title>Abditibacterium utsteinense sp. nov., the first cultivated member of candidate phylum FBP, isolated from ice-free Antarctic soil samples.</title>
        <authorList>
            <person name="Tahon G."/>
            <person name="Tytgat B."/>
            <person name="Lebbe L."/>
            <person name="Carlier A."/>
            <person name="Willems A."/>
        </authorList>
    </citation>
    <scope>NUCLEOTIDE SEQUENCE [LARGE SCALE GENOMIC DNA]</scope>
    <source>
        <strain evidence="3 4">LMG 29911</strain>
    </source>
</reference>
<dbReference type="InterPro" id="IPR046657">
    <property type="entry name" value="DUF6766"/>
</dbReference>
<accession>A0A2S8STI9</accession>
<dbReference type="AlphaFoldDB" id="A0A2S8STI9"/>